<evidence type="ECO:0000313" key="2">
    <source>
        <dbReference type="EMBL" id="AMW35466.1"/>
    </source>
</evidence>
<dbReference type="GO" id="GO:0009288">
    <property type="term" value="C:bacterial-type flagellum"/>
    <property type="evidence" value="ECO:0007669"/>
    <property type="project" value="InterPro"/>
</dbReference>
<dbReference type="STRING" id="1549855.AY555_01135"/>
<accession>A0A143DFN9</accession>
<evidence type="ECO:0000313" key="3">
    <source>
        <dbReference type="Proteomes" id="UP000076066"/>
    </source>
</evidence>
<feature type="compositionally biased region" description="Basic and acidic residues" evidence="1">
    <location>
        <begin position="209"/>
        <end position="223"/>
    </location>
</feature>
<dbReference type="KEGG" id="hjo:AY555_01135"/>
<protein>
    <submittedName>
        <fullName evidence="2">Chemotaxis protein</fullName>
    </submittedName>
</protein>
<dbReference type="GO" id="GO:0050920">
    <property type="term" value="P:regulation of chemotaxis"/>
    <property type="evidence" value="ECO:0007669"/>
    <property type="project" value="InterPro"/>
</dbReference>
<dbReference type="Gene3D" id="1.10.287.500">
    <property type="entry name" value="Helix hairpin bin"/>
    <property type="match status" value="2"/>
</dbReference>
<dbReference type="RefSeq" id="WP_066132308.1">
    <property type="nucleotide sequence ID" value="NZ_CP014525.1"/>
</dbReference>
<sequence>MTKQSDEPEAVLGREFGNLAAAVTAMSREIQGAVVKAIRDEINRMAADGVLIKPVTPEQPEANRPRSLHDGNFSLVRDGLQELVERIEMTRDHVSALTPAAGESDQILAATSELKSVVDATEQATQTILTATEAIQAIIDQAHTAGDLDTGLYQKLGEQSIQIMTACSFQDLTGQRISATVNTLMHVEAELKRLVELWEIEEGLAKAENVRNRPNDNRPDKHLLHGPQADGKGVSQDDIDSMLRNW</sequence>
<dbReference type="Pfam" id="PF04344">
    <property type="entry name" value="CheZ"/>
    <property type="match status" value="1"/>
</dbReference>
<organism evidence="2 3">
    <name type="scientific">Haematospirillum jordaniae</name>
    <dbReference type="NCBI Taxonomy" id="1549855"/>
    <lineage>
        <taxon>Bacteria</taxon>
        <taxon>Pseudomonadati</taxon>
        <taxon>Pseudomonadota</taxon>
        <taxon>Alphaproteobacteria</taxon>
        <taxon>Rhodospirillales</taxon>
        <taxon>Novispirillaceae</taxon>
        <taxon>Haematospirillum</taxon>
    </lineage>
</organism>
<evidence type="ECO:0000256" key="1">
    <source>
        <dbReference type="SAM" id="MobiDB-lite"/>
    </source>
</evidence>
<dbReference type="EMBL" id="CP014525">
    <property type="protein sequence ID" value="AMW35466.1"/>
    <property type="molecule type" value="Genomic_DNA"/>
</dbReference>
<dbReference type="GeneID" id="53315761"/>
<feature type="region of interest" description="Disordered" evidence="1">
    <location>
        <begin position="209"/>
        <end position="237"/>
    </location>
</feature>
<dbReference type="GO" id="GO:0003824">
    <property type="term" value="F:catalytic activity"/>
    <property type="evidence" value="ECO:0007669"/>
    <property type="project" value="InterPro"/>
</dbReference>
<reference evidence="2 3" key="1">
    <citation type="submission" date="2016-02" db="EMBL/GenBank/DDBJ databases">
        <title>Complete Genome of H5569, the type strain of the newly described species Haematospirillium jordaniae.</title>
        <authorList>
            <person name="Nicholson A.C."/>
            <person name="Humrighouse B.W."/>
            <person name="Loparov V."/>
            <person name="McQuiston J.R."/>
        </authorList>
    </citation>
    <scope>NUCLEOTIDE SEQUENCE [LARGE SCALE GENOMIC DNA]</scope>
    <source>
        <strain evidence="2 3">H5569</strain>
    </source>
</reference>
<dbReference type="AlphaFoldDB" id="A0A143DFN9"/>
<name>A0A143DFN9_9PROT</name>
<proteinExistence type="predicted"/>
<gene>
    <name evidence="2" type="ORF">AY555_01135</name>
</gene>
<dbReference type="InterPro" id="IPR007439">
    <property type="entry name" value="Chemotax_Pase_CheZ"/>
</dbReference>
<dbReference type="Proteomes" id="UP000076066">
    <property type="component" value="Chromosome"/>
</dbReference>
<dbReference type="SUPFAM" id="SSF75708">
    <property type="entry name" value="Chemotaxis phosphatase CheZ"/>
    <property type="match status" value="1"/>
</dbReference>
<dbReference type="OrthoDB" id="7269965at2"/>
<keyword evidence="3" id="KW-1185">Reference proteome</keyword>